<dbReference type="EMBL" id="JANSHE010006103">
    <property type="protein sequence ID" value="KAJ2968164.1"/>
    <property type="molecule type" value="Genomic_DNA"/>
</dbReference>
<dbReference type="Proteomes" id="UP001144978">
    <property type="component" value="Unassembled WGS sequence"/>
</dbReference>
<keyword evidence="2" id="KW-1185">Reference proteome</keyword>
<comment type="caution">
    <text evidence="1">The sequence shown here is derived from an EMBL/GenBank/DDBJ whole genome shotgun (WGS) entry which is preliminary data.</text>
</comment>
<sequence length="143" mass="14937">MIYITSVGADGVTAYRLWACCAAGWSACTYLLPPAVDVASEEGEETEGGRRESGEGGEGTAWRHTTSSSQESCKWLAEKNPNGRRRAAVVCCQAHLSPAPSSQGYRQGTAAGVYVLGTALTQDGNHPMPAQTTLFVCLAPVGG</sequence>
<proteinExistence type="predicted"/>
<organism evidence="1 2">
    <name type="scientific">Trametes sanguinea</name>
    <dbReference type="NCBI Taxonomy" id="158606"/>
    <lineage>
        <taxon>Eukaryota</taxon>
        <taxon>Fungi</taxon>
        <taxon>Dikarya</taxon>
        <taxon>Basidiomycota</taxon>
        <taxon>Agaricomycotina</taxon>
        <taxon>Agaricomycetes</taxon>
        <taxon>Polyporales</taxon>
        <taxon>Polyporaceae</taxon>
        <taxon>Trametes</taxon>
    </lineage>
</organism>
<name>A0ACC1MNC2_9APHY</name>
<protein>
    <submittedName>
        <fullName evidence="1">Uncharacterized protein</fullName>
    </submittedName>
</protein>
<gene>
    <name evidence="1" type="ORF">NUW54_g13302</name>
</gene>
<reference evidence="1" key="1">
    <citation type="submission" date="2022-08" db="EMBL/GenBank/DDBJ databases">
        <title>Genome Sequence of Pycnoporus sanguineus.</title>
        <authorList>
            <person name="Buettner E."/>
        </authorList>
    </citation>
    <scope>NUCLEOTIDE SEQUENCE</scope>
    <source>
        <strain evidence="1">CG-C14</strain>
    </source>
</reference>
<evidence type="ECO:0000313" key="1">
    <source>
        <dbReference type="EMBL" id="KAJ2968164.1"/>
    </source>
</evidence>
<evidence type="ECO:0000313" key="2">
    <source>
        <dbReference type="Proteomes" id="UP001144978"/>
    </source>
</evidence>
<accession>A0ACC1MNC2</accession>